<dbReference type="EC" id="7.1.1.2" evidence="4 18"/>
<feature type="transmembrane region" description="Helical" evidence="18">
    <location>
        <begin position="5"/>
        <end position="23"/>
    </location>
</feature>
<keyword evidence="11 18" id="KW-0249">Electron transport</keyword>
<dbReference type="AlphaFoldDB" id="A0A7L7TAS7"/>
<evidence type="ECO:0000256" key="2">
    <source>
        <dbReference type="ARBA" id="ARBA00004448"/>
    </source>
</evidence>
<evidence type="ECO:0000256" key="18">
    <source>
        <dbReference type="RuleBase" id="RU003403"/>
    </source>
</evidence>
<keyword evidence="13 18" id="KW-0520">NAD</keyword>
<evidence type="ECO:0000256" key="15">
    <source>
        <dbReference type="ARBA" id="ARBA00023128"/>
    </source>
</evidence>
<evidence type="ECO:0000256" key="6">
    <source>
        <dbReference type="ARBA" id="ARBA00022448"/>
    </source>
</evidence>
<evidence type="ECO:0000256" key="3">
    <source>
        <dbReference type="ARBA" id="ARBA00007012"/>
    </source>
</evidence>
<dbReference type="RefSeq" id="YP_009941525.1">
    <property type="nucleotide sequence ID" value="NC_050961.1"/>
</dbReference>
<evidence type="ECO:0000256" key="5">
    <source>
        <dbReference type="ARBA" id="ARBA00021008"/>
    </source>
</evidence>
<comment type="subcellular location">
    <subcellularLocation>
        <location evidence="2 18">Mitochondrion inner membrane</location>
        <topology evidence="2 18">Multi-pass membrane protein</topology>
    </subcellularLocation>
</comment>
<evidence type="ECO:0000256" key="12">
    <source>
        <dbReference type="ARBA" id="ARBA00022989"/>
    </source>
</evidence>
<dbReference type="GeneID" id="59440758"/>
<feature type="transmembrane region" description="Helical" evidence="18">
    <location>
        <begin position="59"/>
        <end position="80"/>
    </location>
</feature>
<keyword evidence="15 18" id="KW-0496">Mitochondrion</keyword>
<feature type="transmembrane region" description="Helical" evidence="18">
    <location>
        <begin position="305"/>
        <end position="325"/>
    </location>
</feature>
<comment type="similarity">
    <text evidence="3 18">Belongs to the complex I subunit 2 family.</text>
</comment>
<evidence type="ECO:0000256" key="13">
    <source>
        <dbReference type="ARBA" id="ARBA00023027"/>
    </source>
</evidence>
<evidence type="ECO:0000259" key="19">
    <source>
        <dbReference type="Pfam" id="PF00361"/>
    </source>
</evidence>
<feature type="transmembrane region" description="Helical" evidence="18">
    <location>
        <begin position="185"/>
        <end position="209"/>
    </location>
</feature>
<dbReference type="InterPro" id="IPR050175">
    <property type="entry name" value="Complex_I_Subunit_2"/>
</dbReference>
<keyword evidence="14 18" id="KW-0830">Ubiquinone</keyword>
<sequence length="326" mass="37352">MITLALPWFILSTTMFISIMLIMSASSWFMIWLSLEVNLLAFIPLALKKHNKYNAESIIKYFLIQASASILIISPIFFHLQSNSKISYLITIALMLKVAAAPTHQWMPALIEGLSWPSTFILMTIQKIGPMLLLPIFMNSYITYIYIYASILIGSLGGFNQLNLRKILTYSSISHMSWFITSMAISYSLWWIYFTVYMMIMATITLTFHMLKAEILPQTLMYNNSSSNIIFSLSFLSLGGLPPFSGFIPKLMVVRQLIEQPSLLLPMTLIMGTFISLFFYIRMLYSYLFAFSSTLTFTMNFHKSSTLLDFINLMGLLSVPLLLIWM</sequence>
<feature type="domain" description="NADH:quinone oxidoreductase/Mrp antiporter transmembrane" evidence="19">
    <location>
        <begin position="85"/>
        <end position="275"/>
    </location>
</feature>
<feature type="transmembrane region" description="Helical" evidence="18">
    <location>
        <begin position="29"/>
        <end position="47"/>
    </location>
</feature>
<keyword evidence="16 18" id="KW-0472">Membrane</keyword>
<feature type="transmembrane region" description="Helical" evidence="18">
    <location>
        <begin position="229"/>
        <end position="251"/>
    </location>
</feature>
<dbReference type="CTD" id="4536"/>
<evidence type="ECO:0000256" key="11">
    <source>
        <dbReference type="ARBA" id="ARBA00022982"/>
    </source>
</evidence>
<reference evidence="20" key="1">
    <citation type="journal article" date="2020" name="Mitochondrial DNA Part B Resour">
        <title>Complete mitochondrial genome of Pseudocrangonyx joolaei (Crustacea: Amphipoda: Pseudocrangonyctidae).</title>
        <authorList>
            <person name="Lee C.-W."/>
            <person name="Nakano T."/>
            <person name="Tomikawa K."/>
            <person name="Min G.-S."/>
        </authorList>
    </citation>
    <scope>NUCLEOTIDE SEQUENCE</scope>
</reference>
<dbReference type="GO" id="GO:0006120">
    <property type="term" value="P:mitochondrial electron transport, NADH to ubiquinone"/>
    <property type="evidence" value="ECO:0007669"/>
    <property type="project" value="InterPro"/>
</dbReference>
<keyword evidence="6" id="KW-0813">Transport</keyword>
<proteinExistence type="inferred from homology"/>
<evidence type="ECO:0000256" key="7">
    <source>
        <dbReference type="ARBA" id="ARBA00022660"/>
    </source>
</evidence>
<dbReference type="GO" id="GO:0005743">
    <property type="term" value="C:mitochondrial inner membrane"/>
    <property type="evidence" value="ECO:0007669"/>
    <property type="project" value="UniProtKB-SubCell"/>
</dbReference>
<evidence type="ECO:0000256" key="16">
    <source>
        <dbReference type="ARBA" id="ARBA00023136"/>
    </source>
</evidence>
<keyword evidence="10 18" id="KW-1278">Translocase</keyword>
<evidence type="ECO:0000256" key="14">
    <source>
        <dbReference type="ARBA" id="ARBA00023075"/>
    </source>
</evidence>
<organism evidence="20">
    <name type="scientific">Pseudocrangonyx joolaei</name>
    <dbReference type="NCBI Taxonomy" id="2558326"/>
    <lineage>
        <taxon>Eukaryota</taxon>
        <taxon>Metazoa</taxon>
        <taxon>Ecdysozoa</taxon>
        <taxon>Arthropoda</taxon>
        <taxon>Crustacea</taxon>
        <taxon>Multicrustacea</taxon>
        <taxon>Malacostraca</taxon>
        <taxon>Eumalacostraca</taxon>
        <taxon>Peracarida</taxon>
        <taxon>Amphipoda</taxon>
        <taxon>Senticaudata</taxon>
        <taxon>Gammarida</taxon>
        <taxon>Crangonyctidira</taxon>
        <taxon>Crangonyctoidea</taxon>
        <taxon>Pseudocrangonyctidae</taxon>
        <taxon>Pseudocrangonyx</taxon>
    </lineage>
</organism>
<protein>
    <recommendedName>
        <fullName evidence="5 18">NADH-ubiquinone oxidoreductase chain 2</fullName>
        <ecNumber evidence="4 18">7.1.1.2</ecNumber>
    </recommendedName>
</protein>
<dbReference type="PANTHER" id="PTHR46552:SF1">
    <property type="entry name" value="NADH-UBIQUINONE OXIDOREDUCTASE CHAIN 2"/>
    <property type="match status" value="1"/>
</dbReference>
<comment type="catalytic activity">
    <reaction evidence="17 18">
        <text>a ubiquinone + NADH + 5 H(+)(in) = a ubiquinol + NAD(+) + 4 H(+)(out)</text>
        <dbReference type="Rhea" id="RHEA:29091"/>
        <dbReference type="Rhea" id="RHEA-COMP:9565"/>
        <dbReference type="Rhea" id="RHEA-COMP:9566"/>
        <dbReference type="ChEBI" id="CHEBI:15378"/>
        <dbReference type="ChEBI" id="CHEBI:16389"/>
        <dbReference type="ChEBI" id="CHEBI:17976"/>
        <dbReference type="ChEBI" id="CHEBI:57540"/>
        <dbReference type="ChEBI" id="CHEBI:57945"/>
        <dbReference type="EC" id="7.1.1.2"/>
    </reaction>
</comment>
<keyword evidence="8 18" id="KW-0812">Transmembrane</keyword>
<comment type="function">
    <text evidence="18">Core subunit of the mitochondrial membrane respiratory chain NADH dehydrogenase (Complex I) which catalyzes electron transfer from NADH through the respiratory chain, using ubiquinone as an electron acceptor. Essential for the catalytic activity and assembly of complex I.</text>
</comment>
<dbReference type="InterPro" id="IPR001750">
    <property type="entry name" value="ND/Mrp_TM"/>
</dbReference>
<evidence type="ECO:0000256" key="10">
    <source>
        <dbReference type="ARBA" id="ARBA00022967"/>
    </source>
</evidence>
<dbReference type="PANTHER" id="PTHR46552">
    <property type="entry name" value="NADH-UBIQUINONE OXIDOREDUCTASE CHAIN 2"/>
    <property type="match status" value="1"/>
</dbReference>
<keyword evidence="7 18" id="KW-0679">Respiratory chain</keyword>
<evidence type="ECO:0000256" key="8">
    <source>
        <dbReference type="ARBA" id="ARBA00022692"/>
    </source>
</evidence>
<keyword evidence="9 18" id="KW-0999">Mitochondrion inner membrane</keyword>
<keyword evidence="12 18" id="KW-1133">Transmembrane helix</keyword>
<evidence type="ECO:0000256" key="9">
    <source>
        <dbReference type="ARBA" id="ARBA00022792"/>
    </source>
</evidence>
<evidence type="ECO:0000256" key="17">
    <source>
        <dbReference type="ARBA" id="ARBA00049551"/>
    </source>
</evidence>
<geneLocation type="mitochondrion" evidence="20"/>
<evidence type="ECO:0000256" key="1">
    <source>
        <dbReference type="ARBA" id="ARBA00003257"/>
    </source>
</evidence>
<dbReference type="InterPro" id="IPR003917">
    <property type="entry name" value="NADH_UbQ_OxRdtase_chain2"/>
</dbReference>
<feature type="transmembrane region" description="Helical" evidence="18">
    <location>
        <begin position="144"/>
        <end position="164"/>
    </location>
</feature>
<dbReference type="PRINTS" id="PR01436">
    <property type="entry name" value="NADHDHGNASE2"/>
</dbReference>
<feature type="transmembrane region" description="Helical" evidence="18">
    <location>
        <begin position="263"/>
        <end position="285"/>
    </location>
</feature>
<dbReference type="EMBL" id="MT211951">
    <property type="protein sequence ID" value="QOC70583.1"/>
    <property type="molecule type" value="Genomic_DNA"/>
</dbReference>
<dbReference type="Pfam" id="PF00361">
    <property type="entry name" value="Proton_antipo_M"/>
    <property type="match status" value="1"/>
</dbReference>
<evidence type="ECO:0000256" key="4">
    <source>
        <dbReference type="ARBA" id="ARBA00012944"/>
    </source>
</evidence>
<name>A0A7L7TAS7_9CRUS</name>
<comment type="function">
    <text evidence="1">Core subunit of the mitochondrial membrane respiratory chain NADH dehydrogenase (Complex I) that is believed to belong to the minimal assembly required for catalysis. Complex I functions in the transfer of electrons from NADH to the respiratory chain. The immediate electron acceptor for the enzyme is believed to be ubiquinone.</text>
</comment>
<accession>A0A7L7TAS7</accession>
<dbReference type="GO" id="GO:0008137">
    <property type="term" value="F:NADH dehydrogenase (ubiquinone) activity"/>
    <property type="evidence" value="ECO:0007669"/>
    <property type="project" value="UniProtKB-EC"/>
</dbReference>
<gene>
    <name evidence="20" type="primary">ND2</name>
</gene>
<evidence type="ECO:0000313" key="20">
    <source>
        <dbReference type="EMBL" id="QOC70583.1"/>
    </source>
</evidence>